<dbReference type="EMBL" id="BN001305">
    <property type="protein sequence ID" value="CBF80552.1"/>
    <property type="molecule type" value="Genomic_DNA"/>
</dbReference>
<dbReference type="InterPro" id="IPR036396">
    <property type="entry name" value="Cyt_P450_sf"/>
</dbReference>
<dbReference type="OMA" id="WMIAHLM"/>
<comment type="cofactor">
    <cofactor evidence="1 8">
        <name>heme</name>
        <dbReference type="ChEBI" id="CHEBI:30413"/>
    </cofactor>
</comment>
<evidence type="ECO:0000256" key="3">
    <source>
        <dbReference type="ARBA" id="ARBA00022617"/>
    </source>
</evidence>
<dbReference type="SUPFAM" id="SSF48264">
    <property type="entry name" value="Cytochrome P450"/>
    <property type="match status" value="1"/>
</dbReference>
<comment type="similarity">
    <text evidence="2 9">Belongs to the cytochrome P450 family.</text>
</comment>
<dbReference type="CDD" id="cd11040">
    <property type="entry name" value="CYP7_CYP8-like"/>
    <property type="match status" value="1"/>
</dbReference>
<dbReference type="GO" id="GO:0020037">
    <property type="term" value="F:heme binding"/>
    <property type="evidence" value="ECO:0007669"/>
    <property type="project" value="InterPro"/>
</dbReference>
<evidence type="ECO:0000256" key="7">
    <source>
        <dbReference type="ARBA" id="ARBA00023033"/>
    </source>
</evidence>
<evidence type="ECO:0000256" key="4">
    <source>
        <dbReference type="ARBA" id="ARBA00022723"/>
    </source>
</evidence>
<evidence type="ECO:0000256" key="10">
    <source>
        <dbReference type="SAM" id="Phobius"/>
    </source>
</evidence>
<evidence type="ECO:0000256" key="2">
    <source>
        <dbReference type="ARBA" id="ARBA00010617"/>
    </source>
</evidence>
<evidence type="ECO:0000256" key="5">
    <source>
        <dbReference type="ARBA" id="ARBA00023002"/>
    </source>
</evidence>
<dbReference type="RefSeq" id="XP_681707.1">
    <property type="nucleotide sequence ID" value="XM_676615.1"/>
</dbReference>
<dbReference type="GO" id="GO:0016705">
    <property type="term" value="F:oxidoreductase activity, acting on paired donors, with incorporation or reduction of molecular oxygen"/>
    <property type="evidence" value="ECO:0007669"/>
    <property type="project" value="InterPro"/>
</dbReference>
<dbReference type="InterPro" id="IPR017972">
    <property type="entry name" value="Cyt_P450_CS"/>
</dbReference>
<feature type="transmembrane region" description="Helical" evidence="10">
    <location>
        <begin position="253"/>
        <end position="277"/>
    </location>
</feature>
<dbReference type="eggNOG" id="KOG0156">
    <property type="taxonomic scope" value="Eukaryota"/>
</dbReference>
<dbReference type="PRINTS" id="PR00463">
    <property type="entry name" value="EP450I"/>
</dbReference>
<dbReference type="KEGG" id="ani:ANIA_08438"/>
<keyword evidence="10" id="KW-0472">Membrane</keyword>
<feature type="transmembrane region" description="Helical" evidence="10">
    <location>
        <begin position="6"/>
        <end position="25"/>
    </location>
</feature>
<dbReference type="PANTHER" id="PTHR24304:SF2">
    <property type="entry name" value="24-HYDROXYCHOLESTEROL 7-ALPHA-HYDROXYLASE"/>
    <property type="match status" value="1"/>
</dbReference>
<dbReference type="InParanoid" id="Q5ATE2"/>
<dbReference type="Gene3D" id="1.10.630.10">
    <property type="entry name" value="Cytochrome P450"/>
    <property type="match status" value="1"/>
</dbReference>
<dbReference type="HOGENOM" id="CLU_018012_3_0_1"/>
<keyword evidence="6 8" id="KW-0408">Iron</keyword>
<organism evidence="11 12">
    <name type="scientific">Emericella nidulans (strain FGSC A4 / ATCC 38163 / CBS 112.46 / NRRL 194 / M139)</name>
    <name type="common">Aspergillus nidulans</name>
    <dbReference type="NCBI Taxonomy" id="227321"/>
    <lineage>
        <taxon>Eukaryota</taxon>
        <taxon>Fungi</taxon>
        <taxon>Dikarya</taxon>
        <taxon>Ascomycota</taxon>
        <taxon>Pezizomycotina</taxon>
        <taxon>Eurotiomycetes</taxon>
        <taxon>Eurotiomycetidae</taxon>
        <taxon>Eurotiales</taxon>
        <taxon>Aspergillaceae</taxon>
        <taxon>Aspergillus</taxon>
        <taxon>Aspergillus subgen. Nidulantes</taxon>
    </lineage>
</organism>
<dbReference type="VEuPathDB" id="FungiDB:AN8438"/>
<reference evidence="12" key="2">
    <citation type="journal article" date="2009" name="Fungal Genet. Biol.">
        <title>The 2008 update of the Aspergillus nidulans genome annotation: a community effort.</title>
        <authorList>
            <person name="Wortman J.R."/>
            <person name="Gilsenan J.M."/>
            <person name="Joardar V."/>
            <person name="Deegan J."/>
            <person name="Clutterbuck J."/>
            <person name="Andersen M.R."/>
            <person name="Archer D."/>
            <person name="Bencina M."/>
            <person name="Braus G."/>
            <person name="Coutinho P."/>
            <person name="von Dohren H."/>
            <person name="Doonan J."/>
            <person name="Driessen A.J."/>
            <person name="Durek P."/>
            <person name="Espeso E."/>
            <person name="Fekete E."/>
            <person name="Flipphi M."/>
            <person name="Estrada C.G."/>
            <person name="Geysens S."/>
            <person name="Goldman G."/>
            <person name="de Groot P.W."/>
            <person name="Hansen K."/>
            <person name="Harris S.D."/>
            <person name="Heinekamp T."/>
            <person name="Helmstaedt K."/>
            <person name="Henrissat B."/>
            <person name="Hofmann G."/>
            <person name="Homan T."/>
            <person name="Horio T."/>
            <person name="Horiuchi H."/>
            <person name="James S."/>
            <person name="Jones M."/>
            <person name="Karaffa L."/>
            <person name="Karanyi Z."/>
            <person name="Kato M."/>
            <person name="Keller N."/>
            <person name="Kelly D.E."/>
            <person name="Kiel J.A."/>
            <person name="Kim J.M."/>
            <person name="van der Klei I.J."/>
            <person name="Klis F.M."/>
            <person name="Kovalchuk A."/>
            <person name="Krasevec N."/>
            <person name="Kubicek C.P."/>
            <person name="Liu B."/>
            <person name="Maccabe A."/>
            <person name="Meyer V."/>
            <person name="Mirabito P."/>
            <person name="Miskei M."/>
            <person name="Mos M."/>
            <person name="Mullins J."/>
            <person name="Nelson D.R."/>
            <person name="Nielsen J."/>
            <person name="Oakley B.R."/>
            <person name="Osmani S.A."/>
            <person name="Pakula T."/>
            <person name="Paszewski A."/>
            <person name="Paulsen I."/>
            <person name="Pilsyk S."/>
            <person name="Pocsi I."/>
            <person name="Punt P.J."/>
            <person name="Ram A.F."/>
            <person name="Ren Q."/>
            <person name="Robellet X."/>
            <person name="Robson G."/>
            <person name="Seiboth B."/>
            <person name="van Solingen P."/>
            <person name="Specht T."/>
            <person name="Sun J."/>
            <person name="Taheri-Talesh N."/>
            <person name="Takeshita N."/>
            <person name="Ussery D."/>
            <person name="vanKuyk P.A."/>
            <person name="Visser H."/>
            <person name="van de Vondervoort P.J."/>
            <person name="de Vries R.P."/>
            <person name="Walton J."/>
            <person name="Xiang X."/>
            <person name="Xiong Y."/>
            <person name="Zeng A.P."/>
            <person name="Brandt B.W."/>
            <person name="Cornell M.J."/>
            <person name="van den Hondel C.A."/>
            <person name="Visser J."/>
            <person name="Oliver S.G."/>
            <person name="Turner G."/>
        </authorList>
    </citation>
    <scope>GENOME REANNOTATION</scope>
    <source>
        <strain evidence="12">FGSC A4 / ATCC 38163 / CBS 112.46 / NRRL 194 / M139</strain>
    </source>
</reference>
<keyword evidence="5 9" id="KW-0560">Oxidoreductase</keyword>
<dbReference type="PROSITE" id="PS00086">
    <property type="entry name" value="CYTOCHROME_P450"/>
    <property type="match status" value="1"/>
</dbReference>
<evidence type="ECO:0000313" key="11">
    <source>
        <dbReference type="EMBL" id="CBF80552.1"/>
    </source>
</evidence>
<dbReference type="InterPro" id="IPR050529">
    <property type="entry name" value="CYP450_sterol_14alpha_dmase"/>
</dbReference>
<keyword evidence="3 8" id="KW-0349">Heme</keyword>
<dbReference type="Pfam" id="PF00067">
    <property type="entry name" value="p450"/>
    <property type="match status" value="1"/>
</dbReference>
<keyword evidence="7 9" id="KW-0503">Monooxygenase</keyword>
<keyword evidence="10" id="KW-0812">Transmembrane</keyword>
<dbReference type="InterPro" id="IPR002401">
    <property type="entry name" value="Cyt_P450_E_grp-I"/>
</dbReference>
<evidence type="ECO:0000256" key="1">
    <source>
        <dbReference type="ARBA" id="ARBA00001971"/>
    </source>
</evidence>
<evidence type="ECO:0000313" key="12">
    <source>
        <dbReference type="Proteomes" id="UP000000560"/>
    </source>
</evidence>
<proteinExistence type="inferred from homology"/>
<feature type="binding site" description="axial binding residue" evidence="8">
    <location>
        <position position="404"/>
    </location>
    <ligand>
        <name>heme</name>
        <dbReference type="ChEBI" id="CHEBI:30413"/>
    </ligand>
    <ligandPart>
        <name>Fe</name>
        <dbReference type="ChEBI" id="CHEBI:18248"/>
    </ligandPart>
</feature>
<protein>
    <submittedName>
        <fullName evidence="11">Cytochrome P450, putative (Eurofung)</fullName>
    </submittedName>
</protein>
<dbReference type="InterPro" id="IPR001128">
    <property type="entry name" value="Cyt_P450"/>
</dbReference>
<dbReference type="GeneID" id="2868664"/>
<dbReference type="PANTHER" id="PTHR24304">
    <property type="entry name" value="CYTOCHROME P450 FAMILY 7"/>
    <property type="match status" value="1"/>
</dbReference>
<evidence type="ECO:0000256" key="9">
    <source>
        <dbReference type="RuleBase" id="RU000461"/>
    </source>
</evidence>
<name>Q5ATE2_EMENI</name>
<dbReference type="AlphaFoldDB" id="Q5ATE2"/>
<dbReference type="GO" id="GO:0005506">
    <property type="term" value="F:iron ion binding"/>
    <property type="evidence" value="ECO:0007669"/>
    <property type="project" value="InterPro"/>
</dbReference>
<evidence type="ECO:0000256" key="6">
    <source>
        <dbReference type="ARBA" id="ARBA00023004"/>
    </source>
</evidence>
<accession>C8VEE7</accession>
<sequence>MPPYVIVSELLLIRLVCGLVGYVLWRLWRFTVHPLLQPNLPRELPYTIPFIGKDLRPSQTIQSTDSLRPCNFPATEPARFNIVYHDALEVLRDRPEVINTEHIKDLLHGLGCSKPGILEIDSHQRGNISVPDSKAALTNRPPLFKVAEGLLSKQLLDRSLGNDLLARTLEVLETQGIPQVSLMIMSRWTNDLWKLLFKVPEPFARDVYTARTRVQRCLQEFLRLPESEKSDQSWAIEAAVAEMRSRGMSEADTASYLLVVFWAINANTFKIIFWLIAHIISNPTILTAVTTEISSILSDWPSNESLSSLSIRLERNTLLEALHNEAHRLALNTSSARTMKQDVNINGRIFTSGTHAVIPYRYLAMRHPLLSQDWDAFQPERFLSNPGLGQSKSFLPFGGGKHKCMGRFLSRRLVLTFTSLFLHRFKVRPLDGVPKMGFRPVSSGPASPVDDMRLVISHKEY</sequence>
<keyword evidence="12" id="KW-1185">Reference proteome</keyword>
<keyword evidence="4 8" id="KW-0479">Metal-binding</keyword>
<dbReference type="OrthoDB" id="1470350at2759"/>
<dbReference type="Proteomes" id="UP000000560">
    <property type="component" value="Chromosome V"/>
</dbReference>
<keyword evidence="10" id="KW-1133">Transmembrane helix</keyword>
<accession>Q5ATE2</accession>
<dbReference type="GO" id="GO:0004497">
    <property type="term" value="F:monooxygenase activity"/>
    <property type="evidence" value="ECO:0007669"/>
    <property type="project" value="UniProtKB-KW"/>
</dbReference>
<evidence type="ECO:0000256" key="8">
    <source>
        <dbReference type="PIRSR" id="PIRSR602401-1"/>
    </source>
</evidence>
<reference evidence="12" key="1">
    <citation type="journal article" date="2005" name="Nature">
        <title>Sequencing of Aspergillus nidulans and comparative analysis with A. fumigatus and A. oryzae.</title>
        <authorList>
            <person name="Galagan J.E."/>
            <person name="Calvo S.E."/>
            <person name="Cuomo C."/>
            <person name="Ma L.J."/>
            <person name="Wortman J.R."/>
            <person name="Batzoglou S."/>
            <person name="Lee S.I."/>
            <person name="Basturkmen M."/>
            <person name="Spevak C.C."/>
            <person name="Clutterbuck J."/>
            <person name="Kapitonov V."/>
            <person name="Jurka J."/>
            <person name="Scazzocchio C."/>
            <person name="Farman M."/>
            <person name="Butler J."/>
            <person name="Purcell S."/>
            <person name="Harris S."/>
            <person name="Braus G.H."/>
            <person name="Draht O."/>
            <person name="Busch S."/>
            <person name="D'Enfert C."/>
            <person name="Bouchier C."/>
            <person name="Goldman G.H."/>
            <person name="Bell-Pedersen D."/>
            <person name="Griffiths-Jones S."/>
            <person name="Doonan J.H."/>
            <person name="Yu J."/>
            <person name="Vienken K."/>
            <person name="Pain A."/>
            <person name="Freitag M."/>
            <person name="Selker E.U."/>
            <person name="Archer D.B."/>
            <person name="Penalva M.A."/>
            <person name="Oakley B.R."/>
            <person name="Momany M."/>
            <person name="Tanaka T."/>
            <person name="Kumagai T."/>
            <person name="Asai K."/>
            <person name="Machida M."/>
            <person name="Nierman W.C."/>
            <person name="Denning D.W."/>
            <person name="Caddick M."/>
            <person name="Hynes M."/>
            <person name="Paoletti M."/>
            <person name="Fischer R."/>
            <person name="Miller B."/>
            <person name="Dyer P."/>
            <person name="Sachs M.S."/>
            <person name="Osmani S.A."/>
            <person name="Birren B.W."/>
        </authorList>
    </citation>
    <scope>NUCLEOTIDE SEQUENCE [LARGE SCALE GENOMIC DNA]</scope>
    <source>
        <strain evidence="12">FGSC A4 / ATCC 38163 / CBS 112.46 / NRRL 194 / M139</strain>
    </source>
</reference>
<gene>
    <name evidence="11" type="ORF">ANIA_08438</name>
</gene>